<evidence type="ECO:0000256" key="4">
    <source>
        <dbReference type="PROSITE-ProRule" id="PRU00335"/>
    </source>
</evidence>
<feature type="domain" description="HTH tetR-type" evidence="5">
    <location>
        <begin position="4"/>
        <end position="64"/>
    </location>
</feature>
<dbReference type="GO" id="GO:0003677">
    <property type="term" value="F:DNA binding"/>
    <property type="evidence" value="ECO:0007669"/>
    <property type="project" value="UniProtKB-UniRule"/>
</dbReference>
<keyword evidence="2 4" id="KW-0238">DNA-binding</keyword>
<dbReference type="AlphaFoldDB" id="A0AAU7AXR5"/>
<evidence type="ECO:0000256" key="3">
    <source>
        <dbReference type="ARBA" id="ARBA00023163"/>
    </source>
</evidence>
<dbReference type="InterPro" id="IPR036271">
    <property type="entry name" value="Tet_transcr_reg_TetR-rel_C_sf"/>
</dbReference>
<dbReference type="SUPFAM" id="SSF46689">
    <property type="entry name" value="Homeodomain-like"/>
    <property type="match status" value="1"/>
</dbReference>
<dbReference type="EMBL" id="CP114014">
    <property type="protein sequence ID" value="XAY06516.1"/>
    <property type="molecule type" value="Genomic_DNA"/>
</dbReference>
<keyword evidence="3" id="KW-0804">Transcription</keyword>
<dbReference type="RefSeq" id="WP_354697747.1">
    <property type="nucleotide sequence ID" value="NZ_CP114014.1"/>
</dbReference>
<dbReference type="PROSITE" id="PS50977">
    <property type="entry name" value="HTH_TETR_2"/>
    <property type="match status" value="1"/>
</dbReference>
<evidence type="ECO:0000313" key="6">
    <source>
        <dbReference type="EMBL" id="XAY06516.1"/>
    </source>
</evidence>
<sequence>MPDSATKAAWLDAGAVEFQQRGYNATGIAALAARSGALKGSFYNYFPSKEAFALEVIAGYCGAAGLEILAGDAPPDERIRAHFEHLRRELRRRGDAFGCLLGNFAGEVAADNPVIRGAIEAAFDGWAGLLADAIAEAQPDHADSAGPRAQLLIDAWEGALLRAKVTADPAPVEAFLASTLTLVLDA</sequence>
<dbReference type="InterPro" id="IPR054156">
    <property type="entry name" value="YxaF_TetR_C"/>
</dbReference>
<accession>A0AAU7AXR5</accession>
<dbReference type="InterPro" id="IPR009057">
    <property type="entry name" value="Homeodomain-like_sf"/>
</dbReference>
<proteinExistence type="predicted"/>
<reference evidence="6" key="1">
    <citation type="submission" date="2022-12" db="EMBL/GenBank/DDBJ databases">
        <title>Paraconexibacter alkalitolerans sp. nov. and Baekduia alba sp. nov., isolated from soil and emended description of the genera Paraconexibacter (Chun et al., 2020) and Baekduia (An et al., 2020).</title>
        <authorList>
            <person name="Vieira S."/>
            <person name="Huber K.J."/>
            <person name="Geppert A."/>
            <person name="Wolf J."/>
            <person name="Neumann-Schaal M."/>
            <person name="Muesken M."/>
            <person name="Overmann J."/>
        </authorList>
    </citation>
    <scope>NUCLEOTIDE SEQUENCE</scope>
    <source>
        <strain evidence="6">AEG42_29</strain>
    </source>
</reference>
<evidence type="ECO:0000256" key="2">
    <source>
        <dbReference type="ARBA" id="ARBA00023125"/>
    </source>
</evidence>
<evidence type="ECO:0000256" key="1">
    <source>
        <dbReference type="ARBA" id="ARBA00023015"/>
    </source>
</evidence>
<dbReference type="PANTHER" id="PTHR47506">
    <property type="entry name" value="TRANSCRIPTIONAL REGULATORY PROTEIN"/>
    <property type="match status" value="1"/>
</dbReference>
<feature type="DNA-binding region" description="H-T-H motif" evidence="4">
    <location>
        <begin position="27"/>
        <end position="46"/>
    </location>
</feature>
<dbReference type="KEGG" id="parq:DSM112329_03387"/>
<name>A0AAU7AXR5_9ACTN</name>
<dbReference type="Pfam" id="PF21993">
    <property type="entry name" value="TetR_C_13_2"/>
    <property type="match status" value="1"/>
</dbReference>
<dbReference type="SUPFAM" id="SSF48498">
    <property type="entry name" value="Tetracyclin repressor-like, C-terminal domain"/>
    <property type="match status" value="1"/>
</dbReference>
<dbReference type="PANTHER" id="PTHR47506:SF6">
    <property type="entry name" value="HTH-TYPE TRANSCRIPTIONAL REPRESSOR NEMR"/>
    <property type="match status" value="1"/>
</dbReference>
<protein>
    <submittedName>
        <fullName evidence="6">HTH-type transcriptional repressor NemR</fullName>
    </submittedName>
</protein>
<keyword evidence="1" id="KW-0805">Transcription regulation</keyword>
<dbReference type="Gene3D" id="1.10.357.10">
    <property type="entry name" value="Tetracycline Repressor, domain 2"/>
    <property type="match status" value="1"/>
</dbReference>
<dbReference type="InterPro" id="IPR001647">
    <property type="entry name" value="HTH_TetR"/>
</dbReference>
<dbReference type="Pfam" id="PF00440">
    <property type="entry name" value="TetR_N"/>
    <property type="match status" value="1"/>
</dbReference>
<organism evidence="6">
    <name type="scientific">Paraconexibacter sp. AEG42_29</name>
    <dbReference type="NCBI Taxonomy" id="2997339"/>
    <lineage>
        <taxon>Bacteria</taxon>
        <taxon>Bacillati</taxon>
        <taxon>Actinomycetota</taxon>
        <taxon>Thermoleophilia</taxon>
        <taxon>Solirubrobacterales</taxon>
        <taxon>Paraconexibacteraceae</taxon>
        <taxon>Paraconexibacter</taxon>
    </lineage>
</organism>
<gene>
    <name evidence="6" type="primary">nemR</name>
    <name evidence="6" type="ORF">DSM112329_03387</name>
</gene>
<evidence type="ECO:0000259" key="5">
    <source>
        <dbReference type="PROSITE" id="PS50977"/>
    </source>
</evidence>